<dbReference type="EMBL" id="SUMG01000002">
    <property type="protein sequence ID" value="NBG87386.1"/>
    <property type="molecule type" value="Genomic_DNA"/>
</dbReference>
<dbReference type="Pfam" id="PF05013">
    <property type="entry name" value="FGase"/>
    <property type="match status" value="1"/>
</dbReference>
<comment type="caution">
    <text evidence="1">The sequence shown here is derived from an EMBL/GenBank/DDBJ whole genome shotgun (WGS) entry which is preliminary data.</text>
</comment>
<evidence type="ECO:0000313" key="2">
    <source>
        <dbReference type="Proteomes" id="UP000449710"/>
    </source>
</evidence>
<dbReference type="Gene3D" id="3.40.630.40">
    <property type="entry name" value="Zn-dependent exopeptidases"/>
    <property type="match status" value="1"/>
</dbReference>
<gene>
    <name evidence="1" type="ORF">ISALK_02615</name>
</gene>
<reference evidence="1 2" key="1">
    <citation type="submission" date="2019-04" db="EMBL/GenBank/DDBJ databases">
        <title>Isachenkonia alkalipeptolytica gen. nov. sp. nov. a new anaerobic, alkiliphilic organothrophic bacterium capable to reduce synthesized ferrihydrite isolated from a soda lake.</title>
        <authorList>
            <person name="Toshchakov S.V."/>
            <person name="Zavarzina D.G."/>
            <person name="Zhilina T.N."/>
            <person name="Kostrikina N.A."/>
            <person name="Kublanov I.V."/>
        </authorList>
    </citation>
    <scope>NUCLEOTIDE SEQUENCE [LARGE SCALE GENOMIC DNA]</scope>
    <source>
        <strain evidence="1 2">Z-1701</strain>
    </source>
</reference>
<accession>A0AA44BEC8</accession>
<dbReference type="Proteomes" id="UP000449710">
    <property type="component" value="Unassembled WGS sequence"/>
</dbReference>
<keyword evidence="2" id="KW-1185">Reference proteome</keyword>
<dbReference type="InterPro" id="IPR007709">
    <property type="entry name" value="N-FG_amidohydro"/>
</dbReference>
<evidence type="ECO:0000313" key="1">
    <source>
        <dbReference type="EMBL" id="NBG87386.1"/>
    </source>
</evidence>
<dbReference type="AlphaFoldDB" id="A0AA44BEC8"/>
<name>A0AA44BEC8_9CLOT</name>
<organism evidence="1 2">
    <name type="scientific">Isachenkonia alkalipeptolytica</name>
    <dbReference type="NCBI Taxonomy" id="2565777"/>
    <lineage>
        <taxon>Bacteria</taxon>
        <taxon>Bacillati</taxon>
        <taxon>Bacillota</taxon>
        <taxon>Clostridia</taxon>
        <taxon>Eubacteriales</taxon>
        <taxon>Clostridiaceae</taxon>
        <taxon>Isachenkonia</taxon>
    </lineage>
</organism>
<sequence length="268" mass="30779">MRGEKKLNKERLPVIISIPHGGSVVPKEARESFQLEEQEVLRDGDTWTRDIFDYKKKVLALVDTEIPRVVIDLNREKEDLPPKNFDGVVKSKSVFLNPVWKNPRGPEENLRRTLIEKYYDPYYQKVLKALENPEIKLGIDCHSMLPEDPFDKRAKKRPLFCISNRGGLKGEWVKAPLSAPPEMLLAFKELLEGEFGKESVQINNPFTGGYITRYFGMKKGVPWIQLEVNRSLYLPPKGPITSTPRGEHRERVDMLSHGIFNGIKGLKL</sequence>
<proteinExistence type="predicted"/>
<protein>
    <submittedName>
        <fullName evidence="1">N-formylglutamate amidohydrolase</fullName>
    </submittedName>
</protein>
<dbReference type="SUPFAM" id="SSF53187">
    <property type="entry name" value="Zn-dependent exopeptidases"/>
    <property type="match status" value="1"/>
</dbReference>